<sequence length="39" mass="4523">MEPHHTFSANEHPGTNQTLGIELFKVATTHFEHQQASWY</sequence>
<evidence type="ECO:0000313" key="1">
    <source>
        <dbReference type="EMBL" id="EAY25645.1"/>
    </source>
</evidence>
<evidence type="ECO:0000313" key="2">
    <source>
        <dbReference type="Proteomes" id="UP000004095"/>
    </source>
</evidence>
<dbReference type="AlphaFoldDB" id="A1ZVE7"/>
<accession>A1ZVE7</accession>
<organism evidence="1 2">
    <name type="scientific">Microscilla marina ATCC 23134</name>
    <dbReference type="NCBI Taxonomy" id="313606"/>
    <lineage>
        <taxon>Bacteria</taxon>
        <taxon>Pseudomonadati</taxon>
        <taxon>Bacteroidota</taxon>
        <taxon>Cytophagia</taxon>
        <taxon>Cytophagales</taxon>
        <taxon>Microscillaceae</taxon>
        <taxon>Microscilla</taxon>
    </lineage>
</organism>
<proteinExistence type="predicted"/>
<name>A1ZVE7_MICM2</name>
<protein>
    <submittedName>
        <fullName evidence="1">Uncharacterized protein</fullName>
    </submittedName>
</protein>
<dbReference type="EMBL" id="AAWS01000045">
    <property type="protein sequence ID" value="EAY25645.1"/>
    <property type="molecule type" value="Genomic_DNA"/>
</dbReference>
<reference evidence="1 2" key="1">
    <citation type="submission" date="2007-01" db="EMBL/GenBank/DDBJ databases">
        <authorList>
            <person name="Haygood M."/>
            <person name="Podell S."/>
            <person name="Anderson C."/>
            <person name="Hopkinson B."/>
            <person name="Roe K."/>
            <person name="Barbeau K."/>
            <person name="Gaasterland T."/>
            <person name="Ferriera S."/>
            <person name="Johnson J."/>
            <person name="Kravitz S."/>
            <person name="Beeson K."/>
            <person name="Sutton G."/>
            <person name="Rogers Y.-H."/>
            <person name="Friedman R."/>
            <person name="Frazier M."/>
            <person name="Venter J.C."/>
        </authorList>
    </citation>
    <scope>NUCLEOTIDE SEQUENCE [LARGE SCALE GENOMIC DNA]</scope>
    <source>
        <strain evidence="1 2">ATCC 23134</strain>
    </source>
</reference>
<keyword evidence="2" id="KW-1185">Reference proteome</keyword>
<dbReference type="Proteomes" id="UP000004095">
    <property type="component" value="Unassembled WGS sequence"/>
</dbReference>
<comment type="caution">
    <text evidence="1">The sequence shown here is derived from an EMBL/GenBank/DDBJ whole genome shotgun (WGS) entry which is preliminary data.</text>
</comment>
<gene>
    <name evidence="1" type="ORF">M23134_07296</name>
</gene>